<comment type="caution">
    <text evidence="2">The sequence shown here is derived from an EMBL/GenBank/DDBJ whole genome shotgun (WGS) entry which is preliminary data.</text>
</comment>
<sequence length="229" mass="25229">MSPDQKFHPQFDDPEAEIIISSKEGTLFRVHSAILKSASDLLRLFLSRPSIAAATEASTHFESFAPAKHLPSALSAGGWRERQKAREAAAAADKGGGWGDSRPKRSEPATSFMEDAAPRNEGKLDDTSADVITVPFFDKPLERVLLIISAKPIPPWQSFAELEAAMEVMDYLDTPGPISYIRYWCLTPVFLSEPIRLYGLGARYGWEDVMQHASKLTPIPQSVPNPAFS</sequence>
<accession>A0AAD5YRX8</accession>
<organism evidence="2 3">
    <name type="scientific">Leucocoprinus birnbaumii</name>
    <dbReference type="NCBI Taxonomy" id="56174"/>
    <lineage>
        <taxon>Eukaryota</taxon>
        <taxon>Fungi</taxon>
        <taxon>Dikarya</taxon>
        <taxon>Basidiomycota</taxon>
        <taxon>Agaricomycotina</taxon>
        <taxon>Agaricomycetes</taxon>
        <taxon>Agaricomycetidae</taxon>
        <taxon>Agaricales</taxon>
        <taxon>Agaricineae</taxon>
        <taxon>Agaricaceae</taxon>
        <taxon>Leucocoprinus</taxon>
    </lineage>
</organism>
<proteinExistence type="predicted"/>
<dbReference type="Proteomes" id="UP001213000">
    <property type="component" value="Unassembled WGS sequence"/>
</dbReference>
<evidence type="ECO:0000313" key="3">
    <source>
        <dbReference type="Proteomes" id="UP001213000"/>
    </source>
</evidence>
<gene>
    <name evidence="2" type="ORF">NP233_g4358</name>
</gene>
<reference evidence="2" key="1">
    <citation type="submission" date="2022-07" db="EMBL/GenBank/DDBJ databases">
        <title>Genome Sequence of Leucocoprinus birnbaumii.</title>
        <authorList>
            <person name="Buettner E."/>
        </authorList>
    </citation>
    <scope>NUCLEOTIDE SEQUENCE</scope>
    <source>
        <strain evidence="2">VT141</strain>
    </source>
</reference>
<dbReference type="EMBL" id="JANIEX010000234">
    <property type="protein sequence ID" value="KAJ3570510.1"/>
    <property type="molecule type" value="Genomic_DNA"/>
</dbReference>
<evidence type="ECO:0000256" key="1">
    <source>
        <dbReference type="SAM" id="MobiDB-lite"/>
    </source>
</evidence>
<evidence type="ECO:0000313" key="2">
    <source>
        <dbReference type="EMBL" id="KAJ3570510.1"/>
    </source>
</evidence>
<dbReference type="AlphaFoldDB" id="A0AAD5YRX8"/>
<feature type="region of interest" description="Disordered" evidence="1">
    <location>
        <begin position="81"/>
        <end position="124"/>
    </location>
</feature>
<name>A0AAD5YRX8_9AGAR</name>
<protein>
    <recommendedName>
        <fullName evidence="4">BTB domain-containing protein</fullName>
    </recommendedName>
</protein>
<evidence type="ECO:0008006" key="4">
    <source>
        <dbReference type="Google" id="ProtNLM"/>
    </source>
</evidence>
<keyword evidence="3" id="KW-1185">Reference proteome</keyword>